<evidence type="ECO:0000313" key="4">
    <source>
        <dbReference type="EMBL" id="GAA1575954.1"/>
    </source>
</evidence>
<feature type="domain" description="Aldehyde dehydrogenase" evidence="3">
    <location>
        <begin position="2"/>
        <end position="443"/>
    </location>
</feature>
<evidence type="ECO:0000313" key="5">
    <source>
        <dbReference type="Proteomes" id="UP001501470"/>
    </source>
</evidence>
<comment type="caution">
    <text evidence="4">The sequence shown here is derived from an EMBL/GenBank/DDBJ whole genome shotgun (WGS) entry which is preliminary data.</text>
</comment>
<dbReference type="PANTHER" id="PTHR43353">
    <property type="entry name" value="SUCCINATE-SEMIALDEHYDE DEHYDROGENASE, MITOCHONDRIAL"/>
    <property type="match status" value="1"/>
</dbReference>
<gene>
    <name evidence="4" type="ORF">GCM10009827_117270</name>
</gene>
<dbReference type="InterPro" id="IPR016162">
    <property type="entry name" value="Ald_DH_N"/>
</dbReference>
<dbReference type="RefSeq" id="WP_344515466.1">
    <property type="nucleotide sequence ID" value="NZ_BAAAQD010000057.1"/>
</dbReference>
<dbReference type="SUPFAM" id="SSF53720">
    <property type="entry name" value="ALDH-like"/>
    <property type="match status" value="1"/>
</dbReference>
<evidence type="ECO:0000256" key="1">
    <source>
        <dbReference type="ARBA" id="ARBA00023002"/>
    </source>
</evidence>
<accession>A0ABP4PAY8</accession>
<sequence>MIASIDPSTGATTEVFDVPAEDLDRLGERARAAHRELEGAGRSGRAAMLRAMAAAVEERRTALVAVADRETGLGRQRLNAELTRTAYQLEFFADVLDDGAYLEAAIDHAGSTPMGQRPDLRRILVPLGPVAVFGAANFPFAFSVPGGDTASALAAGCSVIAKVHPAHPATSLLSRDALLAGARAAGLSTDVVSLVYRDETAARLVQHPDITAVGFTGSLRVGRLLADLAAARPSPIPFYGELGAVNTFVVGRAAARDRGAQIGDGLAASFMLGVGQFCTKPGIAVVPSGAAGSALTQALVDRVAAAGAGIMLSERIADAYADGAESLLAAAGVEVLARGGDGPAEGFRGSPLLLRARPDALEGPLLEECFGPELIVVEYDTDDDALTTLRRFGPALTATIHADDEDRRLATRLLDHAHRTAGRVVWNGYPTGVAVAWAMHHGGPYAATTNALHTSVGASAIRRWLRPVCFQDVPQELLPDELRDVPEHGRTPRRVSGTLDRG</sequence>
<dbReference type="Proteomes" id="UP001501470">
    <property type="component" value="Unassembled WGS sequence"/>
</dbReference>
<dbReference type="InterPro" id="IPR016163">
    <property type="entry name" value="Ald_DH_C"/>
</dbReference>
<keyword evidence="5" id="KW-1185">Reference proteome</keyword>
<dbReference type="EMBL" id="BAAAQD010000057">
    <property type="protein sequence ID" value="GAA1575954.1"/>
    <property type="molecule type" value="Genomic_DNA"/>
</dbReference>
<reference evidence="5" key="1">
    <citation type="journal article" date="2019" name="Int. J. Syst. Evol. Microbiol.">
        <title>The Global Catalogue of Microorganisms (GCM) 10K type strain sequencing project: providing services to taxonomists for standard genome sequencing and annotation.</title>
        <authorList>
            <consortium name="The Broad Institute Genomics Platform"/>
            <consortium name="The Broad Institute Genome Sequencing Center for Infectious Disease"/>
            <person name="Wu L."/>
            <person name="Ma J."/>
        </authorList>
    </citation>
    <scope>NUCLEOTIDE SEQUENCE [LARGE SCALE GENOMIC DNA]</scope>
    <source>
        <strain evidence="5">JCM 15933</strain>
    </source>
</reference>
<protein>
    <submittedName>
        <fullName evidence="4">Aldehyde dehydrogenase (NADP(+))</fullName>
    </submittedName>
</protein>
<evidence type="ECO:0000256" key="2">
    <source>
        <dbReference type="SAM" id="MobiDB-lite"/>
    </source>
</evidence>
<keyword evidence="1" id="KW-0560">Oxidoreductase</keyword>
<proteinExistence type="predicted"/>
<name>A0ABP4PAY8_9ACTN</name>
<dbReference type="Pfam" id="PF00171">
    <property type="entry name" value="Aldedh"/>
    <property type="match status" value="1"/>
</dbReference>
<dbReference type="Gene3D" id="3.40.605.10">
    <property type="entry name" value="Aldehyde Dehydrogenase, Chain A, domain 1"/>
    <property type="match status" value="1"/>
</dbReference>
<dbReference type="InterPro" id="IPR050740">
    <property type="entry name" value="Aldehyde_DH_Superfamily"/>
</dbReference>
<feature type="region of interest" description="Disordered" evidence="2">
    <location>
        <begin position="482"/>
        <end position="502"/>
    </location>
</feature>
<dbReference type="InterPro" id="IPR016161">
    <property type="entry name" value="Ald_DH/histidinol_DH"/>
</dbReference>
<dbReference type="InterPro" id="IPR015590">
    <property type="entry name" value="Aldehyde_DH_dom"/>
</dbReference>
<dbReference type="Gene3D" id="3.40.309.10">
    <property type="entry name" value="Aldehyde Dehydrogenase, Chain A, domain 2"/>
    <property type="match status" value="1"/>
</dbReference>
<evidence type="ECO:0000259" key="3">
    <source>
        <dbReference type="Pfam" id="PF00171"/>
    </source>
</evidence>
<organism evidence="4 5">
    <name type="scientific">Dactylosporangium maewongense</name>
    <dbReference type="NCBI Taxonomy" id="634393"/>
    <lineage>
        <taxon>Bacteria</taxon>
        <taxon>Bacillati</taxon>
        <taxon>Actinomycetota</taxon>
        <taxon>Actinomycetes</taxon>
        <taxon>Micromonosporales</taxon>
        <taxon>Micromonosporaceae</taxon>
        <taxon>Dactylosporangium</taxon>
    </lineage>
</organism>
<dbReference type="PANTHER" id="PTHR43353:SF3">
    <property type="entry name" value="ALDEHYDE DEHYDROGENASE-RELATED"/>
    <property type="match status" value="1"/>
</dbReference>